<keyword evidence="4" id="KW-0732">Signal</keyword>
<dbReference type="Pfam" id="PF00150">
    <property type="entry name" value="Cellulase"/>
    <property type="match status" value="1"/>
</dbReference>
<organism evidence="6 7">
    <name type="scientific">Hymenobacter ginsengisoli</name>
    <dbReference type="NCBI Taxonomy" id="1051626"/>
    <lineage>
        <taxon>Bacteria</taxon>
        <taxon>Pseudomonadati</taxon>
        <taxon>Bacteroidota</taxon>
        <taxon>Cytophagia</taxon>
        <taxon>Cytophagales</taxon>
        <taxon>Hymenobacteraceae</taxon>
        <taxon>Hymenobacter</taxon>
    </lineage>
</organism>
<proteinExistence type="inferred from homology"/>
<evidence type="ECO:0000256" key="1">
    <source>
        <dbReference type="ARBA" id="ARBA00022801"/>
    </source>
</evidence>
<dbReference type="InterPro" id="IPR050386">
    <property type="entry name" value="Glycosyl_hydrolase_5"/>
</dbReference>
<dbReference type="PANTHER" id="PTHR31297:SF13">
    <property type="entry name" value="PUTATIVE-RELATED"/>
    <property type="match status" value="1"/>
</dbReference>
<dbReference type="InterPro" id="IPR001547">
    <property type="entry name" value="Glyco_hydro_5"/>
</dbReference>
<gene>
    <name evidence="6" type="ORF">GCM10023172_03530</name>
</gene>
<comment type="similarity">
    <text evidence="3">Belongs to the glycosyl hydrolase 5 (cellulase A) family.</text>
</comment>
<keyword evidence="7" id="KW-1185">Reference proteome</keyword>
<reference evidence="7" key="1">
    <citation type="journal article" date="2019" name="Int. J. Syst. Evol. Microbiol.">
        <title>The Global Catalogue of Microorganisms (GCM) 10K type strain sequencing project: providing services to taxonomists for standard genome sequencing and annotation.</title>
        <authorList>
            <consortium name="The Broad Institute Genomics Platform"/>
            <consortium name="The Broad Institute Genome Sequencing Center for Infectious Disease"/>
            <person name="Wu L."/>
            <person name="Ma J."/>
        </authorList>
    </citation>
    <scope>NUCLEOTIDE SEQUENCE [LARGE SCALE GENOMIC DNA]</scope>
    <source>
        <strain evidence="7">JCM 17841</strain>
    </source>
</reference>
<keyword evidence="2 3" id="KW-0326">Glycosidase</keyword>
<dbReference type="SUPFAM" id="SSF51445">
    <property type="entry name" value="(Trans)glycosidases"/>
    <property type="match status" value="1"/>
</dbReference>
<dbReference type="RefSeq" id="WP_208130328.1">
    <property type="nucleotide sequence ID" value="NZ_BAABGQ010000003.1"/>
</dbReference>
<dbReference type="Gene3D" id="3.20.20.80">
    <property type="entry name" value="Glycosidases"/>
    <property type="match status" value="1"/>
</dbReference>
<feature type="signal peptide" evidence="4">
    <location>
        <begin position="1"/>
        <end position="19"/>
    </location>
</feature>
<name>A0ABP8PX71_9BACT</name>
<evidence type="ECO:0000256" key="3">
    <source>
        <dbReference type="RuleBase" id="RU361153"/>
    </source>
</evidence>
<dbReference type="PANTHER" id="PTHR31297">
    <property type="entry name" value="GLUCAN ENDO-1,6-BETA-GLUCOSIDASE B"/>
    <property type="match status" value="1"/>
</dbReference>
<feature type="domain" description="Glycoside hydrolase family 5" evidence="5">
    <location>
        <begin position="91"/>
        <end position="380"/>
    </location>
</feature>
<feature type="chain" id="PRO_5045670547" description="Glycoside hydrolase family 5 domain-containing protein" evidence="4">
    <location>
        <begin position="20"/>
        <end position="435"/>
    </location>
</feature>
<evidence type="ECO:0000256" key="2">
    <source>
        <dbReference type="ARBA" id="ARBA00023295"/>
    </source>
</evidence>
<evidence type="ECO:0000259" key="5">
    <source>
        <dbReference type="Pfam" id="PF00150"/>
    </source>
</evidence>
<evidence type="ECO:0000256" key="4">
    <source>
        <dbReference type="SAM" id="SignalP"/>
    </source>
</evidence>
<keyword evidence="1 3" id="KW-0378">Hydrolase</keyword>
<accession>A0ABP8PX71</accession>
<dbReference type="EMBL" id="BAABGQ010000003">
    <property type="protein sequence ID" value="GAA4494045.1"/>
    <property type="molecule type" value="Genomic_DNA"/>
</dbReference>
<dbReference type="Proteomes" id="UP001501243">
    <property type="component" value="Unassembled WGS sequence"/>
</dbReference>
<protein>
    <recommendedName>
        <fullName evidence="5">Glycoside hydrolase family 5 domain-containing protein</fullName>
    </recommendedName>
</protein>
<evidence type="ECO:0000313" key="6">
    <source>
        <dbReference type="EMBL" id="GAA4494045.1"/>
    </source>
</evidence>
<dbReference type="InterPro" id="IPR017853">
    <property type="entry name" value="GH"/>
</dbReference>
<sequence>MRFRSLLSFALLASLPALAQTTASPLLRAEGPKIMDAQHHEVLLQGMNLGGWLLQEGYMMKPGYGGTQGSVKKVLYQARLSDAQVEKFYQQYRDNFITKADIDFIAQQGFNCIRLPLHYDLFLTPSQRAVRNGVIRGTVPYADYVAKLKEWQQKGELFKEPARLEAIRVIDRVLGWCAANKLYVVLDLHAAPGSQGTDSNIADALQTNDFWKEPVYQEITNGLWAALARRYKNDGRIAMYDLINEPNNVPGGNPPIQAMFEKLINTVRAEGDQHLLLLEGNGFGNNYNGIEKKSFTHQENLVYNSHRYSILPKYPLSNAVDASNPDANQLGAIANLVKFREAQQVPVWVGETGENSPQWMGEAAHNLNSVGIGWCNWTYKRFNDKPIAALLRIKPPYPVDVKSAADLPVILEDIKFKNCIQNPDVIAALKAELKK</sequence>
<evidence type="ECO:0000313" key="7">
    <source>
        <dbReference type="Proteomes" id="UP001501243"/>
    </source>
</evidence>
<comment type="caution">
    <text evidence="6">The sequence shown here is derived from an EMBL/GenBank/DDBJ whole genome shotgun (WGS) entry which is preliminary data.</text>
</comment>